<evidence type="ECO:0000259" key="1">
    <source>
        <dbReference type="Pfam" id="PF12770"/>
    </source>
</evidence>
<gene>
    <name evidence="2" type="ORF">AB4829_07410</name>
</gene>
<protein>
    <submittedName>
        <fullName evidence="2">CHAT domain-containing protein</fullName>
    </submittedName>
</protein>
<dbReference type="Proteomes" id="UP001614264">
    <property type="component" value="Unassembled WGS sequence"/>
</dbReference>
<proteinExistence type="predicted"/>
<name>A0ABW8B608_9ACTN</name>
<dbReference type="RefSeq" id="WP_399591613.1">
    <property type="nucleotide sequence ID" value="NZ_JBITPR010000022.1"/>
</dbReference>
<organism evidence="2 3">
    <name type="scientific">Streptomyces salinarius</name>
    <dbReference type="NCBI Taxonomy" id="2762598"/>
    <lineage>
        <taxon>Bacteria</taxon>
        <taxon>Bacillati</taxon>
        <taxon>Actinomycetota</taxon>
        <taxon>Actinomycetes</taxon>
        <taxon>Kitasatosporales</taxon>
        <taxon>Streptomycetaceae</taxon>
        <taxon>Streptomyces</taxon>
    </lineage>
</organism>
<comment type="caution">
    <text evidence="2">The sequence shown here is derived from an EMBL/GenBank/DDBJ whole genome shotgun (WGS) entry which is preliminary data.</text>
</comment>
<dbReference type="EMBL" id="JBITPR010000022">
    <property type="protein sequence ID" value="MFI7870421.1"/>
    <property type="molecule type" value="Genomic_DNA"/>
</dbReference>
<sequence>MSSWRERVESRIVSAVQRRLGVELVKDLGEVDDQDVQAIARLYRILDRKPVYAAALNHIVSAVEQHYTGPSLKPLTGCLISSLLHETGMAFQARGFTEEAKECDRLAAALAPGGPDHVILSLLSAISSQQELHLLTPLTVDAVLRALLHETSRSGRRIRRAGILISVAYAAHTTGNIERLGAAVEALSHVATTPGAAALATYYHSRHLIATGDMEAALTAETQFKQQAEAVTARDKDYKQVEFIRSSFRTTSSAMARASAAVRAEDYVGAAHWYERSGEELPAGPMRAAMCVLAESARVLGDLLSSVDAVRAALSRLRAGDAFAARSTLDLELVLTGMLMRTVDLYEAADQKPGRAPDAEAMLVAEVADLLGEVRGGAAVGHPKQRDAYRSDALADLTLLKLLSRTPRPVAPSEVAGRLPDHHVVWVVFSGARIGEHVLTVVTLRPSAPYPLVRRTSVSMADGKALAQCSDEESEEAPEEALRHVRSLVFADLDPAASAPRILLVPDNATWSMPWSELAPPHSSDVTLTRSAGATLRSRRATRVGPKRVIGIFDEQGLRGSRKEARALEELAEQGHIHFTRVHSLPELDNALANGSYDVLTISVHGTADDGVEYRMLLPDKPSSPAALLHLALPPTVVLGCCWSAKSPDTPDTTAAALSCLAAGASQVIGGLWAIDDEMAGELLTRTYDGHLRHGLPLAQAFRAAHLALPRDDRPAAAGLAFMGHP</sequence>
<feature type="domain" description="CHAT" evidence="1">
    <location>
        <begin position="488"/>
        <end position="715"/>
    </location>
</feature>
<evidence type="ECO:0000313" key="3">
    <source>
        <dbReference type="Proteomes" id="UP001614264"/>
    </source>
</evidence>
<evidence type="ECO:0000313" key="2">
    <source>
        <dbReference type="EMBL" id="MFI7870421.1"/>
    </source>
</evidence>
<reference evidence="2 3" key="1">
    <citation type="submission" date="2024-07" db="EMBL/GenBank/DDBJ databases">
        <title>Whole genome sequencing of Prodigiosin pigment-producing Streptomyces salinarius isolated from rhizosphere soil of Arachis hypogaea.</title>
        <authorList>
            <person name="Vidhya A."/>
            <person name="Ramya S."/>
        </authorList>
    </citation>
    <scope>NUCLEOTIDE SEQUENCE [LARGE SCALE GENOMIC DNA]</scope>
    <source>
        <strain evidence="2 3">VRMG2420</strain>
    </source>
</reference>
<keyword evidence="3" id="KW-1185">Reference proteome</keyword>
<dbReference type="Pfam" id="PF12770">
    <property type="entry name" value="CHAT"/>
    <property type="match status" value="1"/>
</dbReference>
<accession>A0ABW8B608</accession>
<dbReference type="InterPro" id="IPR024983">
    <property type="entry name" value="CHAT_dom"/>
</dbReference>